<accession>A0ABU9KVE3</accession>
<reference evidence="2 3" key="1">
    <citation type="submission" date="2024-04" db="EMBL/GenBank/DDBJ databases">
        <title>Methanococcoides sp. LMO-2.</title>
        <authorList>
            <person name="Liang L."/>
        </authorList>
    </citation>
    <scope>NUCLEOTIDE SEQUENCE [LARGE SCALE GENOMIC DNA]</scope>
    <source>
        <strain evidence="2 3">LMO-2</strain>
    </source>
</reference>
<evidence type="ECO:0000313" key="3">
    <source>
        <dbReference type="Proteomes" id="UP001396646"/>
    </source>
</evidence>
<dbReference type="EMBL" id="JBCAUS010000007">
    <property type="protein sequence ID" value="MEL4306381.1"/>
    <property type="molecule type" value="Genomic_DNA"/>
</dbReference>
<gene>
    <name evidence="2" type="ORF">WOA13_11185</name>
</gene>
<evidence type="ECO:0000256" key="1">
    <source>
        <dbReference type="SAM" id="Phobius"/>
    </source>
</evidence>
<dbReference type="Proteomes" id="UP001396646">
    <property type="component" value="Unassembled WGS sequence"/>
</dbReference>
<feature type="transmembrane region" description="Helical" evidence="1">
    <location>
        <begin position="106"/>
        <end position="125"/>
    </location>
</feature>
<protein>
    <submittedName>
        <fullName evidence="2">Uncharacterized protein</fullName>
    </submittedName>
</protein>
<dbReference type="RefSeq" id="WP_342127978.1">
    <property type="nucleotide sequence ID" value="NZ_JBCAUS010000007.1"/>
</dbReference>
<feature type="transmembrane region" description="Helical" evidence="1">
    <location>
        <begin position="68"/>
        <end position="86"/>
    </location>
</feature>
<keyword evidence="1" id="KW-0812">Transmembrane</keyword>
<feature type="transmembrane region" description="Helical" evidence="1">
    <location>
        <begin position="137"/>
        <end position="157"/>
    </location>
</feature>
<feature type="transmembrane region" description="Helical" evidence="1">
    <location>
        <begin position="169"/>
        <end position="188"/>
    </location>
</feature>
<organism evidence="2 3">
    <name type="scientific">Methanococcoides cohabitans</name>
    <dbReference type="NCBI Taxonomy" id="3136559"/>
    <lineage>
        <taxon>Archaea</taxon>
        <taxon>Methanobacteriati</taxon>
        <taxon>Methanobacteriota</taxon>
        <taxon>Stenosarchaea group</taxon>
        <taxon>Methanomicrobia</taxon>
        <taxon>Methanosarcinales</taxon>
        <taxon>Methanosarcinaceae</taxon>
        <taxon>Methanococcoides</taxon>
    </lineage>
</organism>
<keyword evidence="3" id="KW-1185">Reference proteome</keyword>
<feature type="transmembrane region" description="Helical" evidence="1">
    <location>
        <begin position="43"/>
        <end position="61"/>
    </location>
</feature>
<name>A0ABU9KVE3_9EURY</name>
<comment type="caution">
    <text evidence="2">The sequence shown here is derived from an EMBL/GenBank/DDBJ whole genome shotgun (WGS) entry which is preliminary data.</text>
</comment>
<proteinExistence type="predicted"/>
<evidence type="ECO:0000313" key="2">
    <source>
        <dbReference type="EMBL" id="MEL4306381.1"/>
    </source>
</evidence>
<keyword evidence="1" id="KW-0472">Membrane</keyword>
<feature type="transmembrane region" description="Helical" evidence="1">
    <location>
        <begin position="12"/>
        <end position="31"/>
    </location>
</feature>
<keyword evidence="1" id="KW-1133">Transmembrane helix</keyword>
<sequence length="195" mass="22238">MRSEIKKVPWEASLFFIGWIWLGWSMFGMTLANMYLSDPILDIYHLVIRVIYLLPLFVIGFKVFKSRNIMGLPLIICSGIIGIWAIDLHMKINLGFDYFGQVSEILQMALLLVLLVAVPVSFYIYARSVGCDYTRNLKIILFFSAVNGIVLVYNGLFGTFGINSELVGIQMFFFLLVLGPVLGGLYIWEVMQRDN</sequence>